<evidence type="ECO:0000259" key="5">
    <source>
        <dbReference type="SMART" id="SM00062"/>
    </source>
</evidence>
<name>A0ABU4S029_9GAMM</name>
<organism evidence="6 7">
    <name type="scientific">Gilvimarinus gilvus</name>
    <dbReference type="NCBI Taxonomy" id="3058038"/>
    <lineage>
        <taxon>Bacteria</taxon>
        <taxon>Pseudomonadati</taxon>
        <taxon>Pseudomonadota</taxon>
        <taxon>Gammaproteobacteria</taxon>
        <taxon>Cellvibrionales</taxon>
        <taxon>Cellvibrionaceae</taxon>
        <taxon>Gilvimarinus</taxon>
    </lineage>
</organism>
<dbReference type="Proteomes" id="UP001273505">
    <property type="component" value="Unassembled WGS sequence"/>
</dbReference>
<evidence type="ECO:0000256" key="3">
    <source>
        <dbReference type="ARBA" id="ARBA00022729"/>
    </source>
</evidence>
<dbReference type="PANTHER" id="PTHR35936">
    <property type="entry name" value="MEMBRANE-BOUND LYTIC MUREIN TRANSGLYCOSYLASE F"/>
    <property type="match status" value="1"/>
</dbReference>
<protein>
    <submittedName>
        <fullName evidence="6">Transporter substrate-binding domain-containing protein</fullName>
    </submittedName>
</protein>
<evidence type="ECO:0000313" key="7">
    <source>
        <dbReference type="Proteomes" id="UP001273505"/>
    </source>
</evidence>
<dbReference type="Pfam" id="PF01464">
    <property type="entry name" value="SLT"/>
    <property type="match status" value="1"/>
</dbReference>
<comment type="subcellular location">
    <subcellularLocation>
        <location evidence="1">Cell outer membrane</location>
        <topology evidence="1">Peripheral membrane protein</topology>
    </subcellularLocation>
</comment>
<evidence type="ECO:0000256" key="2">
    <source>
        <dbReference type="ARBA" id="ARBA00010333"/>
    </source>
</evidence>
<keyword evidence="4" id="KW-0472">Membrane</keyword>
<dbReference type="CDD" id="cd01009">
    <property type="entry name" value="PBP2_YfhD_N"/>
    <property type="match status" value="1"/>
</dbReference>
<reference evidence="6 7" key="1">
    <citation type="submission" date="2023-11" db="EMBL/GenBank/DDBJ databases">
        <title>Gilvimarinus fulvus sp. nov., isolated from the surface of Kelp.</title>
        <authorList>
            <person name="Sun Y.Y."/>
            <person name="Gong Y."/>
            <person name="Du Z.J."/>
        </authorList>
    </citation>
    <scope>NUCLEOTIDE SEQUENCE [LARGE SCALE GENOMIC DNA]</scope>
    <source>
        <strain evidence="6 7">SDUM040013</strain>
    </source>
</reference>
<evidence type="ECO:0000256" key="1">
    <source>
        <dbReference type="ARBA" id="ARBA00004339"/>
    </source>
</evidence>
<feature type="domain" description="Solute-binding protein family 3/N-terminal" evidence="5">
    <location>
        <begin position="308"/>
        <end position="529"/>
    </location>
</feature>
<dbReference type="EMBL" id="JAXAFO010000025">
    <property type="protein sequence ID" value="MDX6850514.1"/>
    <property type="molecule type" value="Genomic_DNA"/>
</dbReference>
<gene>
    <name evidence="6" type="ORF">SCD92_14175</name>
</gene>
<dbReference type="PROSITE" id="PS51257">
    <property type="entry name" value="PROKAR_LIPOPROTEIN"/>
    <property type="match status" value="1"/>
</dbReference>
<dbReference type="Pfam" id="PF00497">
    <property type="entry name" value="SBP_bac_3"/>
    <property type="match status" value="2"/>
</dbReference>
<comment type="similarity">
    <text evidence="2">Belongs to the bacterial solute-binding protein 3 family.</text>
</comment>
<keyword evidence="3" id="KW-0732">Signal</keyword>
<dbReference type="InterPro" id="IPR008258">
    <property type="entry name" value="Transglycosylase_SLT_dom_1"/>
</dbReference>
<dbReference type="SUPFAM" id="SSF53850">
    <property type="entry name" value="Periplasmic binding protein-like II"/>
    <property type="match status" value="2"/>
</dbReference>
<dbReference type="CDD" id="cd13403">
    <property type="entry name" value="MLTF-like"/>
    <property type="match status" value="1"/>
</dbReference>
<accession>A0ABU4S029</accession>
<keyword evidence="7" id="KW-1185">Reference proteome</keyword>
<dbReference type="SUPFAM" id="SSF53955">
    <property type="entry name" value="Lysozyme-like"/>
    <property type="match status" value="1"/>
</dbReference>
<dbReference type="PANTHER" id="PTHR35936:SF32">
    <property type="entry name" value="MEMBRANE-BOUND LYTIC MUREIN TRANSGLYCOSYLASE F"/>
    <property type="match status" value="1"/>
</dbReference>
<dbReference type="InterPro" id="IPR001638">
    <property type="entry name" value="Solute-binding_3/MltF_N"/>
</dbReference>
<evidence type="ECO:0000256" key="4">
    <source>
        <dbReference type="ARBA" id="ARBA00023237"/>
    </source>
</evidence>
<sequence length="716" mass="80578">MDKRIEIRLGQGGLAVFCWLFIVLLAACGQGDKPPAAEAQASSSVASVAPAEKAEKKPGFVNFVEQGDLDALRQRGVVRLLAPLREYQGLPRSGMPSEGYRELAEDFVQALGLKPVWIIKESMQELMPALLAGEGDLIVDHLTQTKERDERVAFSLPLSNATERLITPASAGPLEAVQDLAGKRVVVPKGSSYVGSLKRLQAENEGLTFDVVPLALSGNPDVVVDKVVSGEFDATVLDDTLAETLSQYRDDFAQGVAVSQTRAVAWAVRPQSSKLLVELNRYLTSHTIHFSSIQYHKDDLPAIKERRTLRMITRNNPASYFMWRGELMGFEYELLREFAKEQGLRLEVEVAPPGVDPIDWLNAGRGDVIAAAMTVTPERAERVAFTRYYNKVAEQLVTRAEQPPLPTVDALAGRTLVIDPQTSYWERAQALRAQGVEFELVKQDASTTELLMAVADGTFDATIADSHLVDIEKRFATNLAPGHRFEEKEHAWAVRQSNPQLLAELNAFLNAKYRGLFFNVVYNKYFKNESRIGKYQGQRLTFADSLSPYDDIVKPLGEGYQFDWRLIVAQMYQESRFYPEAKSHAGATGLLQVMPRTAEELGFAMPFDERSGIEAGIAYLDWTRDRFEEYLPLEERLWFALAAYNAGFGHVQDARRLARQQGWNPDVWFYNVERAMLLLSKKEYYSKARFGYVRGEEPVQYVRNIRDRYRGYLSAE</sequence>
<proteinExistence type="inferred from homology"/>
<evidence type="ECO:0000313" key="6">
    <source>
        <dbReference type="EMBL" id="MDX6850514.1"/>
    </source>
</evidence>
<dbReference type="SMART" id="SM00062">
    <property type="entry name" value="PBPb"/>
    <property type="match status" value="2"/>
</dbReference>
<dbReference type="Gene3D" id="1.10.530.10">
    <property type="match status" value="1"/>
</dbReference>
<keyword evidence="4" id="KW-0998">Cell outer membrane</keyword>
<dbReference type="InterPro" id="IPR023346">
    <property type="entry name" value="Lysozyme-like_dom_sf"/>
</dbReference>
<dbReference type="RefSeq" id="WP_302722266.1">
    <property type="nucleotide sequence ID" value="NZ_JAULRU010000514.1"/>
</dbReference>
<comment type="caution">
    <text evidence="6">The sequence shown here is derived from an EMBL/GenBank/DDBJ whole genome shotgun (WGS) entry which is preliminary data.</text>
</comment>
<dbReference type="Gene3D" id="3.40.190.10">
    <property type="entry name" value="Periplasmic binding protein-like II"/>
    <property type="match status" value="4"/>
</dbReference>
<feature type="domain" description="Solute-binding protein family 3/N-terminal" evidence="5">
    <location>
        <begin position="92"/>
        <end position="299"/>
    </location>
</feature>